<dbReference type="PANTHER" id="PTHR45527:SF12">
    <property type="entry name" value="NONRIBOSOMAL PEPTIDE SYNTHETASE IVOA"/>
    <property type="match status" value="1"/>
</dbReference>
<dbReference type="Gene3D" id="3.30.559.30">
    <property type="entry name" value="Nonribosomal peptide synthetase, condensation domain"/>
    <property type="match status" value="1"/>
</dbReference>
<dbReference type="GO" id="GO:0044550">
    <property type="term" value="P:secondary metabolite biosynthetic process"/>
    <property type="evidence" value="ECO:0007669"/>
    <property type="project" value="TreeGrafter"/>
</dbReference>
<dbReference type="Proteomes" id="UP000249497">
    <property type="component" value="Unassembled WGS sequence"/>
</dbReference>
<sequence length="242" mass="26564">MLGSELLLWRLQSILGFRGAGRSIQAQASADGNTVSRATAGGRRNHTVPGGLPILESLRKRSREESTTPRSMVLAGWASAVGHQLGRQTVAFGIVAAGRHGIPEGVVGSCLNFHPCTVQTNAGLRIEEISRTVQKEMAEAVAYEGCPLDAIQRVVTGGQPLFNSVVNYRKFDNVAQTARRSVEFKTESIRDLWAYAYFLGVEEVEDRLQVDFQWYEGRVDEACALRLLDLFIDSLGKLARQS</sequence>
<dbReference type="GeneID" id="37170664"/>
<reference evidence="2 3" key="1">
    <citation type="submission" date="2018-02" db="EMBL/GenBank/DDBJ databases">
        <title>The genomes of Aspergillus section Nigri reveals drivers in fungal speciation.</title>
        <authorList>
            <consortium name="DOE Joint Genome Institute"/>
            <person name="Vesth T.C."/>
            <person name="Nybo J."/>
            <person name="Theobald S."/>
            <person name="Brandl J."/>
            <person name="Frisvad J.C."/>
            <person name="Nielsen K.F."/>
            <person name="Lyhne E.K."/>
            <person name="Kogle M.E."/>
            <person name="Kuo A."/>
            <person name="Riley R."/>
            <person name="Clum A."/>
            <person name="Nolan M."/>
            <person name="Lipzen A."/>
            <person name="Salamov A."/>
            <person name="Henrissat B."/>
            <person name="Wiebenga A."/>
            <person name="De vries R.P."/>
            <person name="Grigoriev I.V."/>
            <person name="Mortensen U.H."/>
            <person name="Andersen M.R."/>
            <person name="Baker S.E."/>
        </authorList>
    </citation>
    <scope>NUCLEOTIDE SEQUENCE [LARGE SCALE GENOMIC DNA]</scope>
    <source>
        <strain evidence="2 3">CBS 114.51</strain>
    </source>
</reference>
<dbReference type="AlphaFoldDB" id="A0A8T8X8Y2"/>
<evidence type="ECO:0000313" key="3">
    <source>
        <dbReference type="Proteomes" id="UP000249497"/>
    </source>
</evidence>
<evidence type="ECO:0000259" key="1">
    <source>
        <dbReference type="Pfam" id="PF00668"/>
    </source>
</evidence>
<keyword evidence="2" id="KW-0012">Acyltransferase</keyword>
<dbReference type="Pfam" id="PF00668">
    <property type="entry name" value="Condensation"/>
    <property type="match status" value="1"/>
</dbReference>
<dbReference type="GO" id="GO:0031177">
    <property type="term" value="F:phosphopantetheine binding"/>
    <property type="evidence" value="ECO:0007669"/>
    <property type="project" value="TreeGrafter"/>
</dbReference>
<dbReference type="GO" id="GO:0043041">
    <property type="term" value="P:amino acid activation for nonribosomal peptide biosynthetic process"/>
    <property type="evidence" value="ECO:0007669"/>
    <property type="project" value="TreeGrafter"/>
</dbReference>
<keyword evidence="2" id="KW-0808">Transferase</keyword>
<dbReference type="GO" id="GO:0005737">
    <property type="term" value="C:cytoplasm"/>
    <property type="evidence" value="ECO:0007669"/>
    <property type="project" value="TreeGrafter"/>
</dbReference>
<dbReference type="InterPro" id="IPR001242">
    <property type="entry name" value="Condensation_dom"/>
</dbReference>
<gene>
    <name evidence="2" type="ORF">BO86DRAFT_228066</name>
</gene>
<dbReference type="RefSeq" id="XP_025530521.1">
    <property type="nucleotide sequence ID" value="XM_025666972.1"/>
</dbReference>
<feature type="domain" description="Condensation" evidence="1">
    <location>
        <begin position="56"/>
        <end position="239"/>
    </location>
</feature>
<accession>A0A8T8X8Y2</accession>
<proteinExistence type="predicted"/>
<organism evidence="2 3">
    <name type="scientific">Aspergillus japonicus CBS 114.51</name>
    <dbReference type="NCBI Taxonomy" id="1448312"/>
    <lineage>
        <taxon>Eukaryota</taxon>
        <taxon>Fungi</taxon>
        <taxon>Dikarya</taxon>
        <taxon>Ascomycota</taxon>
        <taxon>Pezizomycotina</taxon>
        <taxon>Eurotiomycetes</taxon>
        <taxon>Eurotiomycetidae</taxon>
        <taxon>Eurotiales</taxon>
        <taxon>Aspergillaceae</taxon>
        <taxon>Aspergillus</taxon>
        <taxon>Aspergillus subgen. Circumdati</taxon>
    </lineage>
</organism>
<dbReference type="OrthoDB" id="5150254at2759"/>
<protein>
    <submittedName>
        <fullName evidence="2">CoA-dependent acyltransferase</fullName>
    </submittedName>
</protein>
<dbReference type="EMBL" id="KZ824777">
    <property type="protein sequence ID" value="RAH84627.1"/>
    <property type="molecule type" value="Genomic_DNA"/>
</dbReference>
<evidence type="ECO:0000313" key="2">
    <source>
        <dbReference type="EMBL" id="RAH84627.1"/>
    </source>
</evidence>
<dbReference type="GO" id="GO:0016746">
    <property type="term" value="F:acyltransferase activity"/>
    <property type="evidence" value="ECO:0007669"/>
    <property type="project" value="UniProtKB-KW"/>
</dbReference>
<name>A0A8T8X8Y2_ASPJA</name>
<keyword evidence="3" id="KW-1185">Reference proteome</keyword>
<dbReference type="PANTHER" id="PTHR45527">
    <property type="entry name" value="NONRIBOSOMAL PEPTIDE SYNTHETASE"/>
    <property type="match status" value="1"/>
</dbReference>
<dbReference type="SUPFAM" id="SSF52777">
    <property type="entry name" value="CoA-dependent acyltransferases"/>
    <property type="match status" value="1"/>
</dbReference>